<dbReference type="EMBL" id="BLKC01000088">
    <property type="protein sequence ID" value="GFF51260.1"/>
    <property type="molecule type" value="Genomic_DNA"/>
</dbReference>
<name>A0A8H3PCM2_9EURO</name>
<protein>
    <submittedName>
        <fullName evidence="2">Uncharacterized protein</fullName>
    </submittedName>
</protein>
<comment type="caution">
    <text evidence="2">The sequence shown here is derived from an EMBL/GenBank/DDBJ whole genome shotgun (WGS) entry which is preliminary data.</text>
</comment>
<proteinExistence type="predicted"/>
<feature type="region of interest" description="Disordered" evidence="1">
    <location>
        <begin position="1"/>
        <end position="61"/>
    </location>
</feature>
<evidence type="ECO:0000256" key="1">
    <source>
        <dbReference type="SAM" id="MobiDB-lite"/>
    </source>
</evidence>
<evidence type="ECO:0000313" key="3">
    <source>
        <dbReference type="Proteomes" id="UP000465221"/>
    </source>
</evidence>
<feature type="compositionally biased region" description="Basic and acidic residues" evidence="1">
    <location>
        <begin position="41"/>
        <end position="61"/>
    </location>
</feature>
<reference evidence="2 3" key="1">
    <citation type="submission" date="2020-01" db="EMBL/GenBank/DDBJ databases">
        <title>Draft genome sequence of Aspergillus udagawae IFM 46972.</title>
        <authorList>
            <person name="Takahashi H."/>
            <person name="Yaguchi T."/>
        </authorList>
    </citation>
    <scope>NUCLEOTIDE SEQUENCE [LARGE SCALE GENOMIC DNA]</scope>
    <source>
        <strain evidence="2 3">IFM 46972</strain>
    </source>
</reference>
<organism evidence="2 3">
    <name type="scientific">Aspergillus udagawae</name>
    <dbReference type="NCBI Taxonomy" id="91492"/>
    <lineage>
        <taxon>Eukaryota</taxon>
        <taxon>Fungi</taxon>
        <taxon>Dikarya</taxon>
        <taxon>Ascomycota</taxon>
        <taxon>Pezizomycotina</taxon>
        <taxon>Eurotiomycetes</taxon>
        <taxon>Eurotiomycetidae</taxon>
        <taxon>Eurotiales</taxon>
        <taxon>Aspergillaceae</taxon>
        <taxon>Aspergillus</taxon>
        <taxon>Aspergillus subgen. Fumigati</taxon>
    </lineage>
</organism>
<dbReference type="Proteomes" id="UP000465221">
    <property type="component" value="Unassembled WGS sequence"/>
</dbReference>
<gene>
    <name evidence="2" type="ORF">IFM46972_09252</name>
</gene>
<feature type="compositionally biased region" description="Basic and acidic residues" evidence="1">
    <location>
        <begin position="23"/>
        <end position="32"/>
    </location>
</feature>
<evidence type="ECO:0000313" key="2">
    <source>
        <dbReference type="EMBL" id="GFF51260.1"/>
    </source>
</evidence>
<accession>A0A8H3PCM2</accession>
<dbReference type="AlphaFoldDB" id="A0A8H3PCM2"/>
<sequence length="61" mass="7191">MRETWVTRGASWLDPGPDGDGWSEERAEENRVRDRRKRRKTENMMEDAARGIRSREEGKEG</sequence>